<evidence type="ECO:0000313" key="2">
    <source>
        <dbReference type="EMBL" id="AQP49816.1"/>
    </source>
</evidence>
<protein>
    <recommendedName>
        <fullName evidence="4">Sortase</fullName>
    </recommendedName>
</protein>
<dbReference type="InterPro" id="IPR023365">
    <property type="entry name" value="Sortase_dom-sf"/>
</dbReference>
<evidence type="ECO:0000313" key="3">
    <source>
        <dbReference type="Proteomes" id="UP000188235"/>
    </source>
</evidence>
<dbReference type="Proteomes" id="UP000188235">
    <property type="component" value="Chromosome"/>
</dbReference>
<gene>
    <name evidence="2" type="ORF">BW733_02205</name>
</gene>
<organism evidence="2 3">
    <name type="scientific">Tessaracoccus flavescens</name>
    <dbReference type="NCBI Taxonomy" id="399497"/>
    <lineage>
        <taxon>Bacteria</taxon>
        <taxon>Bacillati</taxon>
        <taxon>Actinomycetota</taxon>
        <taxon>Actinomycetes</taxon>
        <taxon>Propionibacteriales</taxon>
        <taxon>Propionibacteriaceae</taxon>
        <taxon>Tessaracoccus</taxon>
    </lineage>
</organism>
<sequence>MLASGVESVELPAAGYASEARIMEIADSGVIDPPDFTHVWWVRDRGVPPGRGAADTAYLACHTHSRRTADEVPCNKISPERIPAGSEIHVTTDVERLTYMVTSVKLVDKDEFANDPEIWGVHPGRLVWVTCYLENGKLSQYNAVVIAELVP</sequence>
<evidence type="ECO:0008006" key="4">
    <source>
        <dbReference type="Google" id="ProtNLM"/>
    </source>
</evidence>
<dbReference type="Gene3D" id="2.40.260.10">
    <property type="entry name" value="Sortase"/>
    <property type="match status" value="1"/>
</dbReference>
<dbReference type="InterPro" id="IPR005754">
    <property type="entry name" value="Sortase"/>
</dbReference>
<evidence type="ECO:0000256" key="1">
    <source>
        <dbReference type="ARBA" id="ARBA00022801"/>
    </source>
</evidence>
<dbReference type="EMBL" id="CP019607">
    <property type="protein sequence ID" value="AQP49816.1"/>
    <property type="molecule type" value="Genomic_DNA"/>
</dbReference>
<accession>A0A1Q2CUR1</accession>
<dbReference type="InterPro" id="IPR042001">
    <property type="entry name" value="Sortase_F"/>
</dbReference>
<dbReference type="GO" id="GO:0016787">
    <property type="term" value="F:hydrolase activity"/>
    <property type="evidence" value="ECO:0007669"/>
    <property type="project" value="UniProtKB-KW"/>
</dbReference>
<dbReference type="AlphaFoldDB" id="A0A1Q2CUR1"/>
<dbReference type="CDD" id="cd05829">
    <property type="entry name" value="Sortase_F"/>
    <property type="match status" value="1"/>
</dbReference>
<proteinExistence type="predicted"/>
<dbReference type="Pfam" id="PF04203">
    <property type="entry name" value="Sortase"/>
    <property type="match status" value="1"/>
</dbReference>
<name>A0A1Q2CUR1_9ACTN</name>
<reference evidence="2 3" key="1">
    <citation type="journal article" date="2008" name="Int. J. Syst. Evol. Microbiol.">
        <title>Tessaracoccus flavescens sp. nov., isolated from marine sediment.</title>
        <authorList>
            <person name="Lee D.W."/>
            <person name="Lee S.D."/>
        </authorList>
    </citation>
    <scope>NUCLEOTIDE SEQUENCE [LARGE SCALE GENOMIC DNA]</scope>
    <source>
        <strain evidence="2 3">SST-39T</strain>
    </source>
</reference>
<dbReference type="STRING" id="399497.BW733_02205"/>
<keyword evidence="1" id="KW-0378">Hydrolase</keyword>
<keyword evidence="3" id="KW-1185">Reference proteome</keyword>
<dbReference type="KEGG" id="tfa:BW733_02205"/>